<dbReference type="GO" id="GO:0046872">
    <property type="term" value="F:metal ion binding"/>
    <property type="evidence" value="ECO:0007669"/>
    <property type="project" value="UniProtKB-KW"/>
</dbReference>
<dbReference type="PANTHER" id="PTHR11474">
    <property type="entry name" value="TYROSINASE FAMILY MEMBER"/>
    <property type="match status" value="1"/>
</dbReference>
<evidence type="ECO:0000313" key="7">
    <source>
        <dbReference type="Proteomes" id="UP001175000"/>
    </source>
</evidence>
<feature type="domain" description="Tyrosinase copper-binding" evidence="4">
    <location>
        <begin position="91"/>
        <end position="108"/>
    </location>
</feature>
<dbReference type="Gene3D" id="1.10.1280.10">
    <property type="entry name" value="Di-copper center containing domain from catechol oxidase"/>
    <property type="match status" value="1"/>
</dbReference>
<dbReference type="PROSITE" id="PS00497">
    <property type="entry name" value="TYROSINASE_1"/>
    <property type="match status" value="1"/>
</dbReference>
<evidence type="ECO:0000256" key="3">
    <source>
        <dbReference type="SAM" id="SignalP"/>
    </source>
</evidence>
<feature type="domain" description="Tyrosinase copper-binding" evidence="5">
    <location>
        <begin position="270"/>
        <end position="281"/>
    </location>
</feature>
<accession>A0AA39XF26</accession>
<evidence type="ECO:0000256" key="2">
    <source>
        <dbReference type="ARBA" id="ARBA00023008"/>
    </source>
</evidence>
<gene>
    <name evidence="6" type="ORF">B0T14DRAFT_416402</name>
</gene>
<evidence type="ECO:0000259" key="4">
    <source>
        <dbReference type="PROSITE" id="PS00497"/>
    </source>
</evidence>
<dbReference type="InterPro" id="IPR050316">
    <property type="entry name" value="Tyrosinase/Hemocyanin"/>
</dbReference>
<organism evidence="6 7">
    <name type="scientific">Immersiella caudata</name>
    <dbReference type="NCBI Taxonomy" id="314043"/>
    <lineage>
        <taxon>Eukaryota</taxon>
        <taxon>Fungi</taxon>
        <taxon>Dikarya</taxon>
        <taxon>Ascomycota</taxon>
        <taxon>Pezizomycotina</taxon>
        <taxon>Sordariomycetes</taxon>
        <taxon>Sordariomycetidae</taxon>
        <taxon>Sordariales</taxon>
        <taxon>Lasiosphaeriaceae</taxon>
        <taxon>Immersiella</taxon>
    </lineage>
</organism>
<dbReference type="AlphaFoldDB" id="A0AA39XF26"/>
<dbReference type="GO" id="GO:0016491">
    <property type="term" value="F:oxidoreductase activity"/>
    <property type="evidence" value="ECO:0007669"/>
    <property type="project" value="InterPro"/>
</dbReference>
<evidence type="ECO:0000313" key="6">
    <source>
        <dbReference type="EMBL" id="KAK0632776.1"/>
    </source>
</evidence>
<keyword evidence="7" id="KW-1185">Reference proteome</keyword>
<dbReference type="PANTHER" id="PTHR11474:SF126">
    <property type="entry name" value="TYROSINASE-LIKE PROTEIN TYR-1-RELATED"/>
    <property type="match status" value="1"/>
</dbReference>
<sequence>MAGKLSFWAAALLLATFVTAAPPPPRGPNRPKPLIRKEWRTLKPHEKRDYLKAVKCILAKPALTPPFPDSGVISRYDDLVYTHIEQTMSIHFTGHFLPWHRYYTAIYERMLRDECGYKGAQPYWDWTLDTPASNFVNSPVFDAITGFGGNGPLEPTDPNSPFPPVPGRTGGGCVTSGPFAGIPNLVHLGPFNGVTYNPQCLKRDLSPYFAARYLAMNQTQLTLSQPDFGWFARIVEGGPDYELSGVHGGGHYGVGGSLGQMGDLYTSPADPIFWLHHANLDRVWWSWQKLDLQARLTDISGPENLMDYGGTNVTLAYPLSVGVSGPDVTVGNVMDIKGCGAGGVMCYDYDQLYTLL</sequence>
<dbReference type="PRINTS" id="PR00092">
    <property type="entry name" value="TYROSINASE"/>
</dbReference>
<dbReference type="InterPro" id="IPR002227">
    <property type="entry name" value="Tyrosinase_Cu-bd"/>
</dbReference>
<name>A0AA39XF26_9PEZI</name>
<dbReference type="Proteomes" id="UP001175000">
    <property type="component" value="Unassembled WGS sequence"/>
</dbReference>
<dbReference type="InterPro" id="IPR008922">
    <property type="entry name" value="Di-copper_centre_dom_sf"/>
</dbReference>
<keyword evidence="3" id="KW-0732">Signal</keyword>
<protein>
    <recommendedName>
        <fullName evidence="4 5">Tyrosinase copper-binding domain-containing protein</fullName>
    </recommendedName>
</protein>
<proteinExistence type="predicted"/>
<dbReference type="SUPFAM" id="SSF48056">
    <property type="entry name" value="Di-copper centre-containing domain"/>
    <property type="match status" value="1"/>
</dbReference>
<feature type="chain" id="PRO_5041275363" description="Tyrosinase copper-binding domain-containing protein" evidence="3">
    <location>
        <begin position="21"/>
        <end position="356"/>
    </location>
</feature>
<evidence type="ECO:0000256" key="1">
    <source>
        <dbReference type="ARBA" id="ARBA00022723"/>
    </source>
</evidence>
<feature type="signal peptide" evidence="3">
    <location>
        <begin position="1"/>
        <end position="20"/>
    </location>
</feature>
<keyword evidence="2" id="KW-0186">Copper</keyword>
<dbReference type="EMBL" id="JAULSU010000001">
    <property type="protein sequence ID" value="KAK0632776.1"/>
    <property type="molecule type" value="Genomic_DNA"/>
</dbReference>
<dbReference type="PROSITE" id="PS00498">
    <property type="entry name" value="TYROSINASE_2"/>
    <property type="match status" value="1"/>
</dbReference>
<evidence type="ECO:0000259" key="5">
    <source>
        <dbReference type="PROSITE" id="PS00498"/>
    </source>
</evidence>
<reference evidence="6" key="1">
    <citation type="submission" date="2023-06" db="EMBL/GenBank/DDBJ databases">
        <title>Genome-scale phylogeny and comparative genomics of the fungal order Sordariales.</title>
        <authorList>
            <consortium name="Lawrence Berkeley National Laboratory"/>
            <person name="Hensen N."/>
            <person name="Bonometti L."/>
            <person name="Westerberg I."/>
            <person name="Brannstrom I.O."/>
            <person name="Guillou S."/>
            <person name="Cros-Aarteil S."/>
            <person name="Calhoun S."/>
            <person name="Haridas S."/>
            <person name="Kuo A."/>
            <person name="Mondo S."/>
            <person name="Pangilinan J."/>
            <person name="Riley R."/>
            <person name="Labutti K."/>
            <person name="Andreopoulos B."/>
            <person name="Lipzen A."/>
            <person name="Chen C."/>
            <person name="Yanf M."/>
            <person name="Daum C."/>
            <person name="Ng V."/>
            <person name="Clum A."/>
            <person name="Steindorff A."/>
            <person name="Ohm R."/>
            <person name="Martin F."/>
            <person name="Silar P."/>
            <person name="Natvig D."/>
            <person name="Lalanne C."/>
            <person name="Gautier V."/>
            <person name="Ament-Velasquez S.L."/>
            <person name="Kruys A."/>
            <person name="Hutchinson M.I."/>
            <person name="Powell A.J."/>
            <person name="Barry K."/>
            <person name="Miller A.N."/>
            <person name="Grigoriev I.V."/>
            <person name="Debuchy R."/>
            <person name="Gladieux P."/>
            <person name="Thoren M.H."/>
            <person name="Johannesson H."/>
        </authorList>
    </citation>
    <scope>NUCLEOTIDE SEQUENCE</scope>
    <source>
        <strain evidence="6">CBS 606.72</strain>
    </source>
</reference>
<keyword evidence="1" id="KW-0479">Metal-binding</keyword>
<dbReference type="Pfam" id="PF00264">
    <property type="entry name" value="Tyrosinase"/>
    <property type="match status" value="1"/>
</dbReference>
<comment type="caution">
    <text evidence="6">The sequence shown here is derived from an EMBL/GenBank/DDBJ whole genome shotgun (WGS) entry which is preliminary data.</text>
</comment>